<keyword evidence="5" id="KW-1185">Reference proteome</keyword>
<evidence type="ECO:0000313" key="2">
    <source>
        <dbReference type="EMBL" id="SBT56890.1"/>
    </source>
</evidence>
<reference evidence="2" key="2">
    <citation type="submission" date="2016-05" db="EMBL/GenBank/DDBJ databases">
        <authorList>
            <person name="Lavstsen T."/>
            <person name="Jespersen J.S."/>
        </authorList>
    </citation>
    <scope>NUCLEOTIDE SEQUENCE [LARGE SCALE GENOMIC DNA]</scope>
</reference>
<organism evidence="2 5">
    <name type="scientific">Plasmodium ovale wallikeri</name>
    <dbReference type="NCBI Taxonomy" id="864142"/>
    <lineage>
        <taxon>Eukaryota</taxon>
        <taxon>Sar</taxon>
        <taxon>Alveolata</taxon>
        <taxon>Apicomplexa</taxon>
        <taxon>Aconoidasida</taxon>
        <taxon>Haemosporida</taxon>
        <taxon>Plasmodiidae</taxon>
        <taxon>Plasmodium</taxon>
        <taxon>Plasmodium (Plasmodium)</taxon>
    </lineage>
</organism>
<dbReference type="Proteomes" id="UP000078555">
    <property type="component" value="Unassembled WGS sequence"/>
</dbReference>
<evidence type="ECO:0000256" key="1">
    <source>
        <dbReference type="SAM" id="Phobius"/>
    </source>
</evidence>
<dbReference type="AlphaFoldDB" id="A0A1A9AKY9"/>
<reference evidence="4 5" key="1">
    <citation type="submission" date="2016-05" db="EMBL/GenBank/DDBJ databases">
        <authorList>
            <person name="Naeem Raeece"/>
        </authorList>
    </citation>
    <scope>NUCLEOTIDE SEQUENCE [LARGE SCALE GENOMIC DNA]</scope>
</reference>
<keyword evidence="1" id="KW-1133">Transmembrane helix</keyword>
<protein>
    <submittedName>
        <fullName evidence="2">PIR Superfamily Protein</fullName>
    </submittedName>
</protein>
<dbReference type="InterPro" id="IPR008780">
    <property type="entry name" value="Plasmodium_Vir"/>
</dbReference>
<evidence type="ECO:0000313" key="3">
    <source>
        <dbReference type="EMBL" id="SBT57613.1"/>
    </source>
</evidence>
<name>A0A1A9AKY9_PLAOA</name>
<accession>A0A1A9AKY9</accession>
<sequence>MGESIYSFVWSFPEHKEIFDEETKDDDIHGNIFCHEISKHFINDHEKYRNPCIQVLKYLSYLESKPSLDYRACCKYLNYWLYDNVLNNKKSEYNVLKLYQQFKNLDNGFLDHNICEKYLEDINDDIFSELKELYTLFDKFNNIKKETTSNIANICRTADECSTIYRKQEQKCAANYKNIFCNELENFRKVYNSYMASKIKCNAESISLPSFLKNNLATIIIIPFVIILVVSFILFILYKFTQYGSCLYHLTRRKKETWDDTIEQIQQFQHTVEEIDNDLKHRQYTISYNIT</sequence>
<keyword evidence="1" id="KW-0812">Transmembrane</keyword>
<proteinExistence type="predicted"/>
<evidence type="ECO:0000313" key="5">
    <source>
        <dbReference type="Proteomes" id="UP000078555"/>
    </source>
</evidence>
<dbReference type="Proteomes" id="UP000078550">
    <property type="component" value="Unassembled WGS sequence"/>
</dbReference>
<dbReference type="Pfam" id="PF05795">
    <property type="entry name" value="Plasmodium_Vir"/>
    <property type="match status" value="1"/>
</dbReference>
<dbReference type="EMBL" id="FLRD01001248">
    <property type="protein sequence ID" value="SBT56890.1"/>
    <property type="molecule type" value="Genomic_DNA"/>
</dbReference>
<keyword evidence="1" id="KW-0472">Membrane</keyword>
<gene>
    <name evidence="2" type="ORF">POVWA1_079040</name>
    <name evidence="3" type="ORF">POVWA2_080620</name>
</gene>
<evidence type="ECO:0000313" key="4">
    <source>
        <dbReference type="Proteomes" id="UP000078550"/>
    </source>
</evidence>
<feature type="transmembrane region" description="Helical" evidence="1">
    <location>
        <begin position="216"/>
        <end position="238"/>
    </location>
</feature>
<dbReference type="EMBL" id="FLRE01001918">
    <property type="protein sequence ID" value="SBT57613.1"/>
    <property type="molecule type" value="Genomic_DNA"/>
</dbReference>